<sequence>MTPGHPMAHLLLNSGLGLDLSHLEAAIQARRNANANLALLSHLPPATSLAGLSAPVPPPAAPTTMALAAASVPRMTIERPQLNPKISVEPPRVQESRSATASSVASSSDEEEDEDSPSVRIPQKRNPNDLSTAAPVTCLEDFVRMPISTTLNNLKMPAKAKGPSTQKSSLSVKDRPLRVFPSSYLPRDQDVVVDMAHYPNREFQNLIRQSLPNYLTANFQKRQSLINAIISTVSSNSGGHFIRYGSSQQAWMEVEKVHAERFTAQALQDAASNRSSFAAARAVQPSSGSNSPVPQDQRRASFAEKRGSFVAEKRRSSLEKRVSLSDKRRFSQQDPAEKRPSFGQKRGSFSEKRPSFTEKRSSFSIARPMQEIPVTFRKRPSQVVPLSMASTTEEVSDRSALQIKFKRPKTSSTPRKVSLETTRNPLEFLSQIAAMDSSESGDESLSHQ</sequence>
<evidence type="ECO:0000313" key="3">
    <source>
        <dbReference type="EMBL" id="CAD9974980.1"/>
    </source>
</evidence>
<dbReference type="Pfam" id="PF20710">
    <property type="entry name" value="DUF6824"/>
    <property type="match status" value="1"/>
</dbReference>
<dbReference type="AlphaFoldDB" id="A0A7S2YG84"/>
<proteinExistence type="predicted"/>
<feature type="compositionally biased region" description="Low complexity" evidence="1">
    <location>
        <begin position="96"/>
        <end position="107"/>
    </location>
</feature>
<evidence type="ECO:0000259" key="2">
    <source>
        <dbReference type="Pfam" id="PF20710"/>
    </source>
</evidence>
<feature type="domain" description="DUF6824" evidence="2">
    <location>
        <begin position="196"/>
        <end position="268"/>
    </location>
</feature>
<dbReference type="InterPro" id="IPR049227">
    <property type="entry name" value="DUF6824"/>
</dbReference>
<feature type="compositionally biased region" description="Basic and acidic residues" evidence="1">
    <location>
        <begin position="296"/>
        <end position="340"/>
    </location>
</feature>
<organism evidence="3">
    <name type="scientific">Entomoneis paludosa</name>
    <dbReference type="NCBI Taxonomy" id="265537"/>
    <lineage>
        <taxon>Eukaryota</taxon>
        <taxon>Sar</taxon>
        <taxon>Stramenopiles</taxon>
        <taxon>Ochrophyta</taxon>
        <taxon>Bacillariophyta</taxon>
        <taxon>Bacillariophyceae</taxon>
        <taxon>Bacillariophycidae</taxon>
        <taxon>Entomoneidaceae</taxon>
        <taxon>Entomoneis</taxon>
    </lineage>
</organism>
<feature type="compositionally biased region" description="Polar residues" evidence="1">
    <location>
        <begin position="284"/>
        <end position="294"/>
    </location>
</feature>
<reference evidence="3" key="1">
    <citation type="submission" date="2021-01" db="EMBL/GenBank/DDBJ databases">
        <authorList>
            <person name="Corre E."/>
            <person name="Pelletier E."/>
            <person name="Niang G."/>
            <person name="Scheremetjew M."/>
            <person name="Finn R."/>
            <person name="Kale V."/>
            <person name="Holt S."/>
            <person name="Cochrane G."/>
            <person name="Meng A."/>
            <person name="Brown T."/>
            <person name="Cohen L."/>
        </authorList>
    </citation>
    <scope>NUCLEOTIDE SEQUENCE</scope>
    <source>
        <strain evidence="3">CCMP125</strain>
    </source>
</reference>
<feature type="compositionally biased region" description="Basic and acidic residues" evidence="1">
    <location>
        <begin position="348"/>
        <end position="361"/>
    </location>
</feature>
<feature type="region of interest" description="Disordered" evidence="1">
    <location>
        <begin position="277"/>
        <end position="362"/>
    </location>
</feature>
<protein>
    <recommendedName>
        <fullName evidence="2">DUF6824 domain-containing protein</fullName>
    </recommendedName>
</protein>
<feature type="region of interest" description="Disordered" evidence="1">
    <location>
        <begin position="78"/>
        <end position="132"/>
    </location>
</feature>
<accession>A0A7S2YG84</accession>
<name>A0A7S2YG84_9STRA</name>
<gene>
    <name evidence="3" type="ORF">APAL1065_LOCUS16090</name>
</gene>
<evidence type="ECO:0000256" key="1">
    <source>
        <dbReference type="SAM" id="MobiDB-lite"/>
    </source>
</evidence>
<dbReference type="EMBL" id="HBHT01023960">
    <property type="protein sequence ID" value="CAD9974980.1"/>
    <property type="molecule type" value="Transcribed_RNA"/>
</dbReference>